<feature type="transmembrane region" description="Helical" evidence="7">
    <location>
        <begin position="12"/>
        <end position="38"/>
    </location>
</feature>
<evidence type="ECO:0000256" key="1">
    <source>
        <dbReference type="ARBA" id="ARBA00004651"/>
    </source>
</evidence>
<dbReference type="InterPro" id="IPR050809">
    <property type="entry name" value="UgpAE/MalFG_permease"/>
</dbReference>
<feature type="domain" description="ABC transmembrane type-1" evidence="8">
    <location>
        <begin position="71"/>
        <end position="287"/>
    </location>
</feature>
<feature type="transmembrane region" description="Helical" evidence="7">
    <location>
        <begin position="173"/>
        <end position="192"/>
    </location>
</feature>
<protein>
    <submittedName>
        <fullName evidence="9">ABC transporter permease subunit</fullName>
    </submittedName>
</protein>
<feature type="transmembrane region" description="Helical" evidence="7">
    <location>
        <begin position="108"/>
        <end position="128"/>
    </location>
</feature>
<comment type="similarity">
    <text evidence="7">Belongs to the binding-protein-dependent transport system permease family.</text>
</comment>
<gene>
    <name evidence="9" type="ORF">GT003_28010</name>
</gene>
<dbReference type="EMBL" id="JAAAMU010000023">
    <property type="protein sequence ID" value="NBC72845.1"/>
    <property type="molecule type" value="Genomic_DNA"/>
</dbReference>
<accession>A0A7X4YUI0</accession>
<keyword evidence="6 7" id="KW-0472">Membrane</keyword>
<dbReference type="PANTHER" id="PTHR43227:SF11">
    <property type="entry name" value="BLL4140 PROTEIN"/>
    <property type="match status" value="1"/>
</dbReference>
<dbReference type="OrthoDB" id="9785836at2"/>
<reference evidence="9 10" key="1">
    <citation type="submission" date="2020-01" db="EMBL/GenBank/DDBJ databases">
        <title>Paenibacillus soybeanensis sp. nov. isolated from the nodules of soybean (Glycine max(L.) Merr).</title>
        <authorList>
            <person name="Wang H."/>
        </authorList>
    </citation>
    <scope>NUCLEOTIDE SEQUENCE [LARGE SCALE GENOMIC DNA]</scope>
    <source>
        <strain evidence="9 10">DSM 23054</strain>
    </source>
</reference>
<feature type="transmembrane region" description="Helical" evidence="7">
    <location>
        <begin position="213"/>
        <end position="234"/>
    </location>
</feature>
<evidence type="ECO:0000256" key="2">
    <source>
        <dbReference type="ARBA" id="ARBA00022448"/>
    </source>
</evidence>
<organism evidence="9 10">
    <name type="scientific">Paenibacillus sacheonensis</name>
    <dbReference type="NCBI Taxonomy" id="742054"/>
    <lineage>
        <taxon>Bacteria</taxon>
        <taxon>Bacillati</taxon>
        <taxon>Bacillota</taxon>
        <taxon>Bacilli</taxon>
        <taxon>Bacillales</taxon>
        <taxon>Paenibacillaceae</taxon>
        <taxon>Paenibacillus</taxon>
    </lineage>
</organism>
<keyword evidence="4 7" id="KW-0812">Transmembrane</keyword>
<sequence length="300" mass="33827">MGKKNWRLERPLHLMILPGLLFVLIFSYAPMAGLIIAFQDFIPTKGMFGSHWVGLEHFKYVYGLPQTRAVVANTLFISFMKIVAGLVVPITTAILLNEIRKQFFKRAIQTVIYLPHFLSWVILSGILIDILSPSSGILNQGLGFLFGAKPIFFLGDQSWFPYVMVTTDVWKEFGFGTIIYLAALTSINPMLYEAAVIDGANRWKQTLHITIPGMFPVIVLMMTLAIGNILNAGFDQIFNMYNPSVYETGDILDTYVYRLAFVNAQLSVATAVGLFKSIISFLLISLSYIIAYRFANYRIF</sequence>
<dbReference type="CDD" id="cd06261">
    <property type="entry name" value="TM_PBP2"/>
    <property type="match status" value="1"/>
</dbReference>
<dbReference type="Pfam" id="PF00528">
    <property type="entry name" value="BPD_transp_1"/>
    <property type="match status" value="1"/>
</dbReference>
<dbReference type="SUPFAM" id="SSF161098">
    <property type="entry name" value="MetI-like"/>
    <property type="match status" value="1"/>
</dbReference>
<dbReference type="PROSITE" id="PS50928">
    <property type="entry name" value="ABC_TM1"/>
    <property type="match status" value="1"/>
</dbReference>
<proteinExistence type="inferred from homology"/>
<feature type="transmembrane region" description="Helical" evidence="7">
    <location>
        <begin position="75"/>
        <end position="96"/>
    </location>
</feature>
<dbReference type="GO" id="GO:0055085">
    <property type="term" value="P:transmembrane transport"/>
    <property type="evidence" value="ECO:0007669"/>
    <property type="project" value="InterPro"/>
</dbReference>
<dbReference type="GO" id="GO:0005886">
    <property type="term" value="C:plasma membrane"/>
    <property type="evidence" value="ECO:0007669"/>
    <property type="project" value="UniProtKB-SubCell"/>
</dbReference>
<evidence type="ECO:0000313" key="10">
    <source>
        <dbReference type="Proteomes" id="UP000558113"/>
    </source>
</evidence>
<evidence type="ECO:0000256" key="3">
    <source>
        <dbReference type="ARBA" id="ARBA00022475"/>
    </source>
</evidence>
<dbReference type="InterPro" id="IPR035906">
    <property type="entry name" value="MetI-like_sf"/>
</dbReference>
<keyword evidence="3" id="KW-1003">Cell membrane</keyword>
<dbReference type="InterPro" id="IPR000515">
    <property type="entry name" value="MetI-like"/>
</dbReference>
<comment type="subcellular location">
    <subcellularLocation>
        <location evidence="1 7">Cell membrane</location>
        <topology evidence="1 7">Multi-pass membrane protein</topology>
    </subcellularLocation>
</comment>
<evidence type="ECO:0000256" key="6">
    <source>
        <dbReference type="ARBA" id="ARBA00023136"/>
    </source>
</evidence>
<comment type="caution">
    <text evidence="9">The sequence shown here is derived from an EMBL/GenBank/DDBJ whole genome shotgun (WGS) entry which is preliminary data.</text>
</comment>
<evidence type="ECO:0000256" key="4">
    <source>
        <dbReference type="ARBA" id="ARBA00022692"/>
    </source>
</evidence>
<evidence type="ECO:0000256" key="5">
    <source>
        <dbReference type="ARBA" id="ARBA00022989"/>
    </source>
</evidence>
<dbReference type="RefSeq" id="WP_161704240.1">
    <property type="nucleotide sequence ID" value="NZ_JAAAMU010000023.1"/>
</dbReference>
<name>A0A7X4YUI0_9BACL</name>
<evidence type="ECO:0000256" key="7">
    <source>
        <dbReference type="RuleBase" id="RU363032"/>
    </source>
</evidence>
<feature type="transmembrane region" description="Helical" evidence="7">
    <location>
        <begin position="266"/>
        <end position="291"/>
    </location>
</feature>
<keyword evidence="2 7" id="KW-0813">Transport</keyword>
<dbReference type="PANTHER" id="PTHR43227">
    <property type="entry name" value="BLL4140 PROTEIN"/>
    <property type="match status" value="1"/>
</dbReference>
<dbReference type="Proteomes" id="UP000558113">
    <property type="component" value="Unassembled WGS sequence"/>
</dbReference>
<keyword evidence="10" id="KW-1185">Reference proteome</keyword>
<evidence type="ECO:0000259" key="8">
    <source>
        <dbReference type="PROSITE" id="PS50928"/>
    </source>
</evidence>
<evidence type="ECO:0000313" key="9">
    <source>
        <dbReference type="EMBL" id="NBC72845.1"/>
    </source>
</evidence>
<dbReference type="Gene3D" id="1.10.3720.10">
    <property type="entry name" value="MetI-like"/>
    <property type="match status" value="1"/>
</dbReference>
<keyword evidence="5 7" id="KW-1133">Transmembrane helix</keyword>
<dbReference type="AlphaFoldDB" id="A0A7X4YUI0"/>